<dbReference type="SUPFAM" id="SSF48498">
    <property type="entry name" value="Tetracyclin repressor-like, C-terminal domain"/>
    <property type="match status" value="1"/>
</dbReference>
<evidence type="ECO:0000256" key="2">
    <source>
        <dbReference type="ARBA" id="ARBA00023125"/>
    </source>
</evidence>
<comment type="caution">
    <text evidence="6">The sequence shown here is derived from an EMBL/GenBank/DDBJ whole genome shotgun (WGS) entry which is preliminary data.</text>
</comment>
<dbReference type="Pfam" id="PF00440">
    <property type="entry name" value="TetR_N"/>
    <property type="match status" value="1"/>
</dbReference>
<dbReference type="EMBL" id="JAUSVM010000001">
    <property type="protein sequence ID" value="MDQ0425272.1"/>
    <property type="molecule type" value="Genomic_DNA"/>
</dbReference>
<dbReference type="PANTHER" id="PTHR47506:SF6">
    <property type="entry name" value="HTH-TYPE TRANSCRIPTIONAL REPRESSOR NEMR"/>
    <property type="match status" value="1"/>
</dbReference>
<organism evidence="6 7">
    <name type="scientific">Cellulomonas iranensis</name>
    <dbReference type="NCBI Taxonomy" id="76862"/>
    <lineage>
        <taxon>Bacteria</taxon>
        <taxon>Bacillati</taxon>
        <taxon>Actinomycetota</taxon>
        <taxon>Actinomycetes</taxon>
        <taxon>Micrococcales</taxon>
        <taxon>Cellulomonadaceae</taxon>
        <taxon>Cellulomonas</taxon>
    </lineage>
</organism>
<dbReference type="InterPro" id="IPR036271">
    <property type="entry name" value="Tet_transcr_reg_TetR-rel_C_sf"/>
</dbReference>
<evidence type="ECO:0000313" key="7">
    <source>
        <dbReference type="Proteomes" id="UP001240250"/>
    </source>
</evidence>
<dbReference type="InterPro" id="IPR009057">
    <property type="entry name" value="Homeodomain-like_sf"/>
</dbReference>
<keyword evidence="1" id="KW-0805">Transcription regulation</keyword>
<dbReference type="InterPro" id="IPR001647">
    <property type="entry name" value="HTH_TetR"/>
</dbReference>
<evidence type="ECO:0000256" key="4">
    <source>
        <dbReference type="PROSITE-ProRule" id="PRU00335"/>
    </source>
</evidence>
<feature type="DNA-binding region" description="H-T-H motif" evidence="4">
    <location>
        <begin position="37"/>
        <end position="56"/>
    </location>
</feature>
<proteinExistence type="predicted"/>
<dbReference type="PROSITE" id="PS50977">
    <property type="entry name" value="HTH_TETR_2"/>
    <property type="match status" value="1"/>
</dbReference>
<name>A0ABU0GL16_9CELL</name>
<keyword evidence="2 4" id="KW-0238">DNA-binding</keyword>
<gene>
    <name evidence="6" type="ORF">JO380_001653</name>
</gene>
<evidence type="ECO:0000259" key="5">
    <source>
        <dbReference type="PROSITE" id="PS50977"/>
    </source>
</evidence>
<keyword evidence="3" id="KW-0804">Transcription</keyword>
<evidence type="ECO:0000313" key="6">
    <source>
        <dbReference type="EMBL" id="MDQ0425272.1"/>
    </source>
</evidence>
<reference evidence="6 7" key="1">
    <citation type="submission" date="2023-07" db="EMBL/GenBank/DDBJ databases">
        <title>Sequencing the genomes of 1000 actinobacteria strains.</title>
        <authorList>
            <person name="Klenk H.-P."/>
        </authorList>
    </citation>
    <scope>NUCLEOTIDE SEQUENCE [LARGE SCALE GENOMIC DNA]</scope>
    <source>
        <strain evidence="6 7">DSM 14785</strain>
    </source>
</reference>
<evidence type="ECO:0000256" key="3">
    <source>
        <dbReference type="ARBA" id="ARBA00023163"/>
    </source>
</evidence>
<protein>
    <submittedName>
        <fullName evidence="6">AcrR family transcriptional regulator</fullName>
    </submittedName>
</protein>
<dbReference type="Proteomes" id="UP001240250">
    <property type="component" value="Unassembled WGS sequence"/>
</dbReference>
<dbReference type="Gene3D" id="1.10.357.10">
    <property type="entry name" value="Tetracycline Repressor, domain 2"/>
    <property type="match status" value="1"/>
</dbReference>
<keyword evidence="7" id="KW-1185">Reference proteome</keyword>
<sequence length="203" mass="22085">MSTGPTAGTHRPADERRAQLLDAAVDVLREHGLKGLTTRAVTARAGVPHGIFHYAFGSKAALVRALVERELTGAAAAWGAAVESDDVHTALRQALLAQLDVVRADPERDAYLTELVRATQDDADTRPALWEQDRYRAEVEHRLTDWSRDARIRWAAPVADVAALVLSATDGVIQAWVLDRDDRRAETSVDLLARAVASLARPA</sequence>
<feature type="domain" description="HTH tetR-type" evidence="5">
    <location>
        <begin position="14"/>
        <end position="74"/>
    </location>
</feature>
<dbReference type="RefSeq" id="WP_070319201.1">
    <property type="nucleotide sequence ID" value="NZ_CP194061.1"/>
</dbReference>
<evidence type="ECO:0000256" key="1">
    <source>
        <dbReference type="ARBA" id="ARBA00023015"/>
    </source>
</evidence>
<accession>A0ABU0GL16</accession>
<dbReference type="PANTHER" id="PTHR47506">
    <property type="entry name" value="TRANSCRIPTIONAL REGULATORY PROTEIN"/>
    <property type="match status" value="1"/>
</dbReference>
<dbReference type="SUPFAM" id="SSF46689">
    <property type="entry name" value="Homeodomain-like"/>
    <property type="match status" value="1"/>
</dbReference>
<dbReference type="PRINTS" id="PR00455">
    <property type="entry name" value="HTHTETR"/>
</dbReference>